<dbReference type="InterPro" id="IPR009051">
    <property type="entry name" value="Helical_ferredxn"/>
</dbReference>
<feature type="domain" description="LUD" evidence="6">
    <location>
        <begin position="77"/>
        <end position="291"/>
    </location>
</feature>
<feature type="region of interest" description="Disordered" evidence="5">
    <location>
        <begin position="479"/>
        <end position="502"/>
    </location>
</feature>
<accession>A0AB39NZV5</accession>
<evidence type="ECO:0000313" key="8">
    <source>
        <dbReference type="EMBL" id="XDQ23619.1"/>
    </source>
</evidence>
<proteinExistence type="predicted"/>
<evidence type="ECO:0000256" key="2">
    <source>
        <dbReference type="ARBA" id="ARBA00022485"/>
    </source>
</evidence>
<keyword evidence="3" id="KW-0677">Repeat</keyword>
<feature type="domain" description="4Fe-4S ferredoxin-type" evidence="7">
    <location>
        <begin position="319"/>
        <end position="386"/>
    </location>
</feature>
<dbReference type="AlphaFoldDB" id="A0AB39NZV5"/>
<dbReference type="SUPFAM" id="SSF46548">
    <property type="entry name" value="alpha-helical ferredoxin"/>
    <property type="match status" value="1"/>
</dbReference>
<keyword evidence="2" id="KW-0479">Metal-binding</keyword>
<evidence type="ECO:0000256" key="5">
    <source>
        <dbReference type="SAM" id="MobiDB-lite"/>
    </source>
</evidence>
<dbReference type="RefSeq" id="WP_369229510.1">
    <property type="nucleotide sequence ID" value="NZ_CP163435.1"/>
</dbReference>
<evidence type="ECO:0000256" key="3">
    <source>
        <dbReference type="ARBA" id="ARBA00022737"/>
    </source>
</evidence>
<dbReference type="PANTHER" id="PTHR47153:SF2">
    <property type="entry name" value="LACTATE UTILIZATION PROTEIN B"/>
    <property type="match status" value="1"/>
</dbReference>
<dbReference type="Pfam" id="PF13183">
    <property type="entry name" value="Fer4_8"/>
    <property type="match status" value="1"/>
</dbReference>
<keyword evidence="4" id="KW-0249">Electron transport</keyword>
<evidence type="ECO:0000259" key="7">
    <source>
        <dbReference type="Pfam" id="PF13183"/>
    </source>
</evidence>
<evidence type="ECO:0000256" key="4">
    <source>
        <dbReference type="ARBA" id="ARBA00022982"/>
    </source>
</evidence>
<dbReference type="Gene3D" id="1.10.1060.10">
    <property type="entry name" value="Alpha-helical ferredoxin"/>
    <property type="match status" value="1"/>
</dbReference>
<dbReference type="NCBIfam" id="TIGR00273">
    <property type="entry name" value="LutB/LldF family L-lactate oxidation iron-sulfur protein"/>
    <property type="match status" value="1"/>
</dbReference>
<sequence>MSGADNVVWLGTPAFPEAARTALADTRLRANLRRATGTIRDKRIAVAAELEDWEELRETAAAVKRRTLRHLDHHLLRLEKTVTAAGGVVHWAADAADANRIVTALVQATGEDEVVKVKSMATQEIGLNEALADAGIRAYETDLAELIVQLGGDRPSHILVPAIHRGRSEIREIFRREMGEWGRPAPEDLTDEPRDLAEAARLHLREKFLRAKVAVSGANFAAADTGTVVVVESEGNGRMCLTLPETLITVMGIEKVLPSFADLEVFLQLLPRSSTGERMNPYTSLWTGVTKGDGPRNFHLVLLDNGRSATLADEVGRQALACIRCSACLNVCPVYERTGGHAYGSVYPGPIGAVLTPQLVGVENAASLPFASTLCGACYDACPVKINIPEVLVHLRAEAVEAKRRDRLLPTAEALAMKAAGAVLSSPRRLAAVQRLAAAGARLVARDGLIGALPGPFARWSGTRDTPVSARESLRAWWRRTRTPTSEHDEGSRTTADGKGRR</sequence>
<organism evidence="8">
    <name type="scientific">Streptomyces sp. R21</name>
    <dbReference type="NCBI Taxonomy" id="3238627"/>
    <lineage>
        <taxon>Bacteria</taxon>
        <taxon>Bacillati</taxon>
        <taxon>Actinomycetota</taxon>
        <taxon>Actinomycetes</taxon>
        <taxon>Kitasatosporales</taxon>
        <taxon>Streptomycetaceae</taxon>
        <taxon>Streptomyces</taxon>
    </lineage>
</organism>
<protein>
    <submittedName>
        <fullName evidence="8">LutB/LldF family L-lactate oxidation iron-sulfur protein</fullName>
    </submittedName>
</protein>
<dbReference type="SUPFAM" id="SSF100950">
    <property type="entry name" value="NagB/RpiA/CoA transferase-like"/>
    <property type="match status" value="1"/>
</dbReference>
<dbReference type="InterPro" id="IPR017896">
    <property type="entry name" value="4Fe4S_Fe-S-bd"/>
</dbReference>
<keyword evidence="2" id="KW-0411">Iron-sulfur</keyword>
<dbReference type="GO" id="GO:0051539">
    <property type="term" value="F:4 iron, 4 sulfur cluster binding"/>
    <property type="evidence" value="ECO:0007669"/>
    <property type="project" value="UniProtKB-KW"/>
</dbReference>
<keyword evidence="1" id="KW-0813">Transport</keyword>
<dbReference type="Pfam" id="PF02589">
    <property type="entry name" value="LUD_dom"/>
    <property type="match status" value="1"/>
</dbReference>
<evidence type="ECO:0000259" key="6">
    <source>
        <dbReference type="Pfam" id="PF02589"/>
    </source>
</evidence>
<dbReference type="InterPro" id="IPR024185">
    <property type="entry name" value="FTHF_cligase-like_sf"/>
</dbReference>
<dbReference type="InterPro" id="IPR003741">
    <property type="entry name" value="LUD_dom"/>
</dbReference>
<gene>
    <name evidence="8" type="ORF">AB5J56_02405</name>
</gene>
<dbReference type="PANTHER" id="PTHR47153">
    <property type="entry name" value="LACTATE UTILIZATION PROTEIN B"/>
    <property type="match status" value="1"/>
</dbReference>
<dbReference type="Gene3D" id="3.40.50.10420">
    <property type="entry name" value="NagB/RpiA/CoA transferase-like"/>
    <property type="match status" value="1"/>
</dbReference>
<keyword evidence="2" id="KW-0004">4Fe-4S</keyword>
<keyword evidence="2" id="KW-0408">Iron</keyword>
<feature type="compositionally biased region" description="Basic and acidic residues" evidence="5">
    <location>
        <begin position="485"/>
        <end position="502"/>
    </location>
</feature>
<dbReference type="InterPro" id="IPR037171">
    <property type="entry name" value="NagB/RpiA_transferase-like"/>
</dbReference>
<name>A0AB39NZV5_9ACTN</name>
<dbReference type="GO" id="GO:0006089">
    <property type="term" value="P:lactate metabolic process"/>
    <property type="evidence" value="ECO:0007669"/>
    <property type="project" value="InterPro"/>
</dbReference>
<dbReference type="InterPro" id="IPR004452">
    <property type="entry name" value="LutB/LldF"/>
</dbReference>
<dbReference type="EMBL" id="CP163435">
    <property type="protein sequence ID" value="XDQ23619.1"/>
    <property type="molecule type" value="Genomic_DNA"/>
</dbReference>
<reference evidence="8" key="1">
    <citation type="submission" date="2024-07" db="EMBL/GenBank/DDBJ databases">
        <authorList>
            <person name="Yu S.T."/>
        </authorList>
    </citation>
    <scope>NUCLEOTIDE SEQUENCE</scope>
    <source>
        <strain evidence="8">R21</strain>
    </source>
</reference>
<evidence type="ECO:0000256" key="1">
    <source>
        <dbReference type="ARBA" id="ARBA00022448"/>
    </source>
</evidence>